<evidence type="ECO:0000256" key="1">
    <source>
        <dbReference type="ARBA" id="ARBA00006360"/>
    </source>
</evidence>
<reference evidence="13 14" key="1">
    <citation type="submission" date="2014-07" db="EMBL/GenBank/DDBJ databases">
        <title>Comparative genomic insights into amoeba endosymbionts belonging to the families of Holosporaceae and Candidatus Midichloriaceae within Rickettsiales.</title>
        <authorList>
            <person name="Wang Z."/>
            <person name="Wu M."/>
        </authorList>
    </citation>
    <scope>NUCLEOTIDE SEQUENCE [LARGE SCALE GENOMIC DNA]</scope>
    <source>
        <strain evidence="13">PRA3</strain>
    </source>
</reference>
<dbReference type="OrthoDB" id="9810148at2"/>
<evidence type="ECO:0000256" key="5">
    <source>
        <dbReference type="ARBA" id="ARBA00022723"/>
    </source>
</evidence>
<dbReference type="EMBL" id="CP008941">
    <property type="protein sequence ID" value="AIK97169.1"/>
    <property type="molecule type" value="Genomic_DNA"/>
</dbReference>
<dbReference type="FunFam" id="3.40.50.300:FF:000014">
    <property type="entry name" value="DNA polymerase III subunit gamma/tau"/>
    <property type="match status" value="1"/>
</dbReference>
<sequence length="553" mass="60626">MSENSVNYRVLARKYRPQTMSELVGQELLVKTLTQAIDANRLPHAFVLHGIRGVGKTTTARILAKALNCHGADGQGGPTANPCGICSSCISVTEDRHLDVIEMDAASRTGVDDIREVTESARYKAVNGRYKIFIIDEVHMLSKSAFNALLKTLEEPPPHVKFIFATTELKKIPETVLSRCMKFDLARITPTILFDYFKTICAKEQATIEDEALALLVRAADGSARDGLSLLDQAISLSQSQVTTDIVRDMLGVVDRGRMFILLNLLMEGKIAEVIAEVRDLYARGSEPTVLLHDLLDLVYWVTSLKINTSLLTDITWPESDRREGGELANKLSMPILMRAWQVLSKGYEEVARSPLPNQAVEMVLIRLAYLSDLPSAEDLLKLTSGGGAAGGGMSAPRGAASVTSSLPQAMAMPISRPAGLSGVPVTSLLQPMPEIFQDVLKIVAQSREPLLYSNLMQDIHLVSFSTGKIVLRLGDKAPSTLPTQLQNLLHQQTGQKWDIDIVAEGGAATVVEQNRQQMQQLEQSALNHPLIQEMMTQFPGLTAKVERQETIH</sequence>
<gene>
    <name evidence="11" type="primary">dnaX</name>
    <name evidence="13" type="ORF">ID47_11165</name>
</gene>
<keyword evidence="9 11" id="KW-0239">DNA-directed DNA polymerase</keyword>
<organism evidence="13 14">
    <name type="scientific">Candidatus Odyssella acanthamoebae</name>
    <dbReference type="NCBI Taxonomy" id="91604"/>
    <lineage>
        <taxon>Bacteria</taxon>
        <taxon>Pseudomonadati</taxon>
        <taxon>Pseudomonadota</taxon>
        <taxon>Alphaproteobacteria</taxon>
        <taxon>Holosporales</taxon>
        <taxon>Candidatus Paracaedibacteraceae</taxon>
        <taxon>Candidatus Odyssella</taxon>
    </lineage>
</organism>
<dbReference type="KEGG" id="paca:ID47_11165"/>
<keyword evidence="7" id="KW-0862">Zinc</keyword>
<keyword evidence="14" id="KW-1185">Reference proteome</keyword>
<keyword evidence="4 11" id="KW-0235">DNA replication</keyword>
<evidence type="ECO:0000256" key="6">
    <source>
        <dbReference type="ARBA" id="ARBA00022741"/>
    </source>
</evidence>
<dbReference type="InterPro" id="IPR008921">
    <property type="entry name" value="DNA_pol3_clamp-load_cplx_C"/>
</dbReference>
<dbReference type="Proteomes" id="UP000028926">
    <property type="component" value="Chromosome"/>
</dbReference>
<dbReference type="Gene3D" id="1.10.8.60">
    <property type="match status" value="1"/>
</dbReference>
<dbReference type="AlphaFoldDB" id="A0A077AYT9"/>
<name>A0A077AYT9_9PROT</name>
<dbReference type="Pfam" id="PF12169">
    <property type="entry name" value="DNA_pol3_gamma3"/>
    <property type="match status" value="1"/>
</dbReference>
<evidence type="ECO:0000256" key="8">
    <source>
        <dbReference type="ARBA" id="ARBA00022840"/>
    </source>
</evidence>
<dbReference type="SUPFAM" id="SSF52540">
    <property type="entry name" value="P-loop containing nucleoside triphosphate hydrolases"/>
    <property type="match status" value="1"/>
</dbReference>
<dbReference type="Gene3D" id="1.20.272.10">
    <property type="match status" value="1"/>
</dbReference>
<comment type="function">
    <text evidence="11">DNA polymerase III is a complex, multichain enzyme responsible for most of the replicative synthesis in bacteria. This DNA polymerase also exhibits 3' to 5' exonuclease activity.</text>
</comment>
<dbReference type="InterPro" id="IPR022754">
    <property type="entry name" value="DNA_pol_III_gamma-3"/>
</dbReference>
<dbReference type="Pfam" id="PF22608">
    <property type="entry name" value="DNAX_ATPase_lid"/>
    <property type="match status" value="1"/>
</dbReference>
<dbReference type="STRING" id="91604.ID47_11165"/>
<evidence type="ECO:0000313" key="13">
    <source>
        <dbReference type="EMBL" id="AIK97169.1"/>
    </source>
</evidence>
<evidence type="ECO:0000256" key="9">
    <source>
        <dbReference type="ARBA" id="ARBA00022932"/>
    </source>
</evidence>
<comment type="subunit">
    <text evidence="11">DNA polymerase III contains a core (composed of alpha, epsilon and theta chains) that associates with a tau subunit. This core dimerizes to form the POLIII' complex. PolIII' associates with the gamma complex (composed of gamma, delta, delta', psi and chi chains) and with the beta chain to form the complete DNA polymerase III complex.</text>
</comment>
<dbReference type="CDD" id="cd18137">
    <property type="entry name" value="HLD_clamp_pol_III_gamma_tau"/>
    <property type="match status" value="1"/>
</dbReference>
<dbReference type="GO" id="GO:0046872">
    <property type="term" value="F:metal ion binding"/>
    <property type="evidence" value="ECO:0007669"/>
    <property type="project" value="UniProtKB-KW"/>
</dbReference>
<proteinExistence type="inferred from homology"/>
<protein>
    <recommendedName>
        <fullName evidence="11">DNA polymerase III subunit gamma/tau</fullName>
        <ecNumber evidence="11">2.7.7.7</ecNumber>
    </recommendedName>
</protein>
<dbReference type="InterPro" id="IPR022107">
    <property type="entry name" value="DNA_pol_III_gamma/tau_C"/>
</dbReference>
<dbReference type="eggNOG" id="COG2812">
    <property type="taxonomic scope" value="Bacteria"/>
</dbReference>
<evidence type="ECO:0000259" key="12">
    <source>
        <dbReference type="SMART" id="SM00382"/>
    </source>
</evidence>
<evidence type="ECO:0000313" key="14">
    <source>
        <dbReference type="Proteomes" id="UP000028926"/>
    </source>
</evidence>
<comment type="catalytic activity">
    <reaction evidence="10 11">
        <text>DNA(n) + a 2'-deoxyribonucleoside 5'-triphosphate = DNA(n+1) + diphosphate</text>
        <dbReference type="Rhea" id="RHEA:22508"/>
        <dbReference type="Rhea" id="RHEA-COMP:17339"/>
        <dbReference type="Rhea" id="RHEA-COMP:17340"/>
        <dbReference type="ChEBI" id="CHEBI:33019"/>
        <dbReference type="ChEBI" id="CHEBI:61560"/>
        <dbReference type="ChEBI" id="CHEBI:173112"/>
        <dbReference type="EC" id="2.7.7.7"/>
    </reaction>
</comment>
<dbReference type="PANTHER" id="PTHR11669:SF0">
    <property type="entry name" value="PROTEIN STICHEL-LIKE 2"/>
    <property type="match status" value="1"/>
</dbReference>
<dbReference type="Pfam" id="PF13177">
    <property type="entry name" value="DNA_pol3_delta2"/>
    <property type="match status" value="1"/>
</dbReference>
<dbReference type="Gene3D" id="3.40.50.300">
    <property type="entry name" value="P-loop containing nucleotide triphosphate hydrolases"/>
    <property type="match status" value="1"/>
</dbReference>
<dbReference type="InterPro" id="IPR003593">
    <property type="entry name" value="AAA+_ATPase"/>
</dbReference>
<dbReference type="GO" id="GO:0006261">
    <property type="term" value="P:DNA-templated DNA replication"/>
    <property type="evidence" value="ECO:0007669"/>
    <property type="project" value="TreeGrafter"/>
</dbReference>
<evidence type="ECO:0000256" key="3">
    <source>
        <dbReference type="ARBA" id="ARBA00022695"/>
    </source>
</evidence>
<evidence type="ECO:0000256" key="2">
    <source>
        <dbReference type="ARBA" id="ARBA00022679"/>
    </source>
</evidence>
<dbReference type="GO" id="GO:0003677">
    <property type="term" value="F:DNA binding"/>
    <property type="evidence" value="ECO:0007669"/>
    <property type="project" value="InterPro"/>
</dbReference>
<keyword evidence="6 11" id="KW-0547">Nucleotide-binding</keyword>
<comment type="similarity">
    <text evidence="1 11">Belongs to the DnaX/STICHEL family.</text>
</comment>
<keyword evidence="8 11" id="KW-0067">ATP-binding</keyword>
<evidence type="ECO:0000256" key="10">
    <source>
        <dbReference type="ARBA" id="ARBA00049244"/>
    </source>
</evidence>
<dbReference type="GO" id="GO:0003887">
    <property type="term" value="F:DNA-directed DNA polymerase activity"/>
    <property type="evidence" value="ECO:0007669"/>
    <property type="project" value="UniProtKB-KW"/>
</dbReference>
<dbReference type="GO" id="GO:0005524">
    <property type="term" value="F:ATP binding"/>
    <property type="evidence" value="ECO:0007669"/>
    <property type="project" value="UniProtKB-KW"/>
</dbReference>
<feature type="domain" description="AAA+ ATPase" evidence="12">
    <location>
        <begin position="42"/>
        <end position="189"/>
    </location>
</feature>
<dbReference type="NCBIfam" id="NF006585">
    <property type="entry name" value="PRK09111.1"/>
    <property type="match status" value="1"/>
</dbReference>
<accession>A0A077AYT9</accession>
<evidence type="ECO:0000256" key="11">
    <source>
        <dbReference type="RuleBase" id="RU364063"/>
    </source>
</evidence>
<dbReference type="HOGENOM" id="CLU_006229_0_7_5"/>
<dbReference type="PANTHER" id="PTHR11669">
    <property type="entry name" value="REPLICATION FACTOR C / DNA POLYMERASE III GAMMA-TAU SUBUNIT"/>
    <property type="match status" value="1"/>
</dbReference>
<dbReference type="FunFam" id="1.10.8.60:FF:000013">
    <property type="entry name" value="DNA polymerase III subunit gamma/tau"/>
    <property type="match status" value="1"/>
</dbReference>
<keyword evidence="2 11" id="KW-0808">Transferase</keyword>
<keyword evidence="5" id="KW-0479">Metal-binding</keyword>
<dbReference type="CDD" id="cd00009">
    <property type="entry name" value="AAA"/>
    <property type="match status" value="1"/>
</dbReference>
<dbReference type="RefSeq" id="WP_038466362.1">
    <property type="nucleotide sequence ID" value="NZ_CP008941.1"/>
</dbReference>
<keyword evidence="3 11" id="KW-0548">Nucleotidyltransferase</keyword>
<evidence type="ECO:0000256" key="4">
    <source>
        <dbReference type="ARBA" id="ARBA00022705"/>
    </source>
</evidence>
<dbReference type="InterPro" id="IPR045085">
    <property type="entry name" value="HLD_clamp_pol_III_gamma_tau"/>
</dbReference>
<dbReference type="GO" id="GO:0009360">
    <property type="term" value="C:DNA polymerase III complex"/>
    <property type="evidence" value="ECO:0007669"/>
    <property type="project" value="InterPro"/>
</dbReference>
<dbReference type="InterPro" id="IPR012763">
    <property type="entry name" value="DNA_pol_III_sug/sutau_N"/>
</dbReference>
<dbReference type="Pfam" id="PF12362">
    <property type="entry name" value="DUF3646"/>
    <property type="match status" value="1"/>
</dbReference>
<dbReference type="SUPFAM" id="SSF48019">
    <property type="entry name" value="post-AAA+ oligomerization domain-like"/>
    <property type="match status" value="1"/>
</dbReference>
<dbReference type="SMART" id="SM00382">
    <property type="entry name" value="AAA"/>
    <property type="match status" value="1"/>
</dbReference>
<dbReference type="EC" id="2.7.7.7" evidence="11"/>
<dbReference type="NCBIfam" id="TIGR02397">
    <property type="entry name" value="dnaX_nterm"/>
    <property type="match status" value="1"/>
</dbReference>
<evidence type="ECO:0000256" key="7">
    <source>
        <dbReference type="ARBA" id="ARBA00022833"/>
    </source>
</evidence>
<dbReference type="InterPro" id="IPR027417">
    <property type="entry name" value="P-loop_NTPase"/>
</dbReference>
<dbReference type="InterPro" id="IPR050238">
    <property type="entry name" value="DNA_Rep/Repair_Clamp_Loader"/>
</dbReference>